<sequence length="100" mass="11031">MKNQTKPTPDVKTMFSQLESTLDLYFDKKAPAMPDSVKEALVKYGPYLTAILMFMALPIILGLLGFGAMMSPFAYMGGFRYGLGFSFGLLFTIAILIMQG</sequence>
<feature type="transmembrane region" description="Helical" evidence="1">
    <location>
        <begin position="78"/>
        <end position="98"/>
    </location>
</feature>
<name>A0A2M7BQB4_9BACT</name>
<organism evidence="2 3">
    <name type="scientific">Candidatus Shapirobacteria bacterium CG03_land_8_20_14_0_80_35_14</name>
    <dbReference type="NCBI Taxonomy" id="1974878"/>
    <lineage>
        <taxon>Bacteria</taxon>
        <taxon>Candidatus Shapironibacteriota</taxon>
    </lineage>
</organism>
<dbReference type="AlphaFoldDB" id="A0A2M7BQB4"/>
<evidence type="ECO:0000313" key="2">
    <source>
        <dbReference type="EMBL" id="PIV07660.1"/>
    </source>
</evidence>
<reference evidence="3" key="1">
    <citation type="submission" date="2017-09" db="EMBL/GenBank/DDBJ databases">
        <title>Depth-based differentiation of microbial function through sediment-hosted aquifers and enrichment of novel symbionts in the deep terrestrial subsurface.</title>
        <authorList>
            <person name="Probst A.J."/>
            <person name="Ladd B."/>
            <person name="Jarett J.K."/>
            <person name="Geller-Mcgrath D.E."/>
            <person name="Sieber C.M.K."/>
            <person name="Emerson J.B."/>
            <person name="Anantharaman K."/>
            <person name="Thomas B.C."/>
            <person name="Malmstrom R."/>
            <person name="Stieglmeier M."/>
            <person name="Klingl A."/>
            <person name="Woyke T."/>
            <person name="Ryan C.M."/>
            <person name="Banfield J.F."/>
        </authorList>
    </citation>
    <scope>NUCLEOTIDE SEQUENCE [LARGE SCALE GENOMIC DNA]</scope>
</reference>
<accession>A0A2M7BQB4</accession>
<keyword evidence="1" id="KW-0812">Transmembrane</keyword>
<feature type="transmembrane region" description="Helical" evidence="1">
    <location>
        <begin position="44"/>
        <end position="66"/>
    </location>
</feature>
<dbReference type="Proteomes" id="UP000229191">
    <property type="component" value="Unassembled WGS sequence"/>
</dbReference>
<keyword evidence="1" id="KW-0472">Membrane</keyword>
<keyword evidence="1" id="KW-1133">Transmembrane helix</keyword>
<feature type="non-terminal residue" evidence="2">
    <location>
        <position position="100"/>
    </location>
</feature>
<evidence type="ECO:0000256" key="1">
    <source>
        <dbReference type="SAM" id="Phobius"/>
    </source>
</evidence>
<protein>
    <submittedName>
        <fullName evidence="2">Uncharacterized protein</fullName>
    </submittedName>
</protein>
<evidence type="ECO:0000313" key="3">
    <source>
        <dbReference type="Proteomes" id="UP000229191"/>
    </source>
</evidence>
<proteinExistence type="predicted"/>
<dbReference type="EMBL" id="PEVB01000037">
    <property type="protein sequence ID" value="PIV07660.1"/>
    <property type="molecule type" value="Genomic_DNA"/>
</dbReference>
<gene>
    <name evidence="2" type="ORF">COS53_01255</name>
</gene>
<comment type="caution">
    <text evidence="2">The sequence shown here is derived from an EMBL/GenBank/DDBJ whole genome shotgun (WGS) entry which is preliminary data.</text>
</comment>